<dbReference type="VEuPathDB" id="FungiDB:ASPCADRAFT_211454"/>
<evidence type="ECO:0000313" key="1">
    <source>
        <dbReference type="EMBL" id="OOF91167.1"/>
    </source>
</evidence>
<keyword evidence="2" id="KW-1185">Reference proteome</keyword>
<dbReference type="Proteomes" id="UP000188318">
    <property type="component" value="Unassembled WGS sequence"/>
</dbReference>
<gene>
    <name evidence="1" type="ORF">ASPCADRAFT_211454</name>
</gene>
<sequence length="106" mass="12436">MFTYWYPIVTTRDIWGRRSYHGTCEELLRQSIELLELSLQQGMILYFYALVGFCFPHRSRQAADEIANDCSSQSRLTIKHQITLTNSELEHTSRRATERMFSNPDG</sequence>
<name>A0A1R3R9M7_ASPC5</name>
<evidence type="ECO:0000313" key="2">
    <source>
        <dbReference type="Proteomes" id="UP000188318"/>
    </source>
</evidence>
<protein>
    <submittedName>
        <fullName evidence="1">Uncharacterized protein</fullName>
    </submittedName>
</protein>
<organism evidence="1 2">
    <name type="scientific">Aspergillus carbonarius (strain ITEM 5010)</name>
    <dbReference type="NCBI Taxonomy" id="602072"/>
    <lineage>
        <taxon>Eukaryota</taxon>
        <taxon>Fungi</taxon>
        <taxon>Dikarya</taxon>
        <taxon>Ascomycota</taxon>
        <taxon>Pezizomycotina</taxon>
        <taxon>Eurotiomycetes</taxon>
        <taxon>Eurotiomycetidae</taxon>
        <taxon>Eurotiales</taxon>
        <taxon>Aspergillaceae</taxon>
        <taxon>Aspergillus</taxon>
        <taxon>Aspergillus subgen. Circumdati</taxon>
    </lineage>
</organism>
<dbReference type="EMBL" id="KV907512">
    <property type="protein sequence ID" value="OOF91167.1"/>
    <property type="molecule type" value="Genomic_DNA"/>
</dbReference>
<dbReference type="AlphaFoldDB" id="A0A1R3R9M7"/>
<accession>A0A1R3R9M7</accession>
<reference evidence="2" key="1">
    <citation type="journal article" date="2017" name="Genome Biol.">
        <title>Comparative genomics reveals high biological diversity and specific adaptations in the industrially and medically important fungal genus Aspergillus.</title>
        <authorList>
            <person name="de Vries R.P."/>
            <person name="Riley R."/>
            <person name="Wiebenga A."/>
            <person name="Aguilar-Osorio G."/>
            <person name="Amillis S."/>
            <person name="Uchima C.A."/>
            <person name="Anderluh G."/>
            <person name="Asadollahi M."/>
            <person name="Askin M."/>
            <person name="Barry K."/>
            <person name="Battaglia E."/>
            <person name="Bayram O."/>
            <person name="Benocci T."/>
            <person name="Braus-Stromeyer S.A."/>
            <person name="Caldana C."/>
            <person name="Canovas D."/>
            <person name="Cerqueira G.C."/>
            <person name="Chen F."/>
            <person name="Chen W."/>
            <person name="Choi C."/>
            <person name="Clum A."/>
            <person name="Dos Santos R.A."/>
            <person name="Damasio A.R."/>
            <person name="Diallinas G."/>
            <person name="Emri T."/>
            <person name="Fekete E."/>
            <person name="Flipphi M."/>
            <person name="Freyberg S."/>
            <person name="Gallo A."/>
            <person name="Gournas C."/>
            <person name="Habgood R."/>
            <person name="Hainaut M."/>
            <person name="Harispe M.L."/>
            <person name="Henrissat B."/>
            <person name="Hilden K.S."/>
            <person name="Hope R."/>
            <person name="Hossain A."/>
            <person name="Karabika E."/>
            <person name="Karaffa L."/>
            <person name="Karanyi Z."/>
            <person name="Krasevec N."/>
            <person name="Kuo A."/>
            <person name="Kusch H."/>
            <person name="LaButti K."/>
            <person name="Lagendijk E.L."/>
            <person name="Lapidus A."/>
            <person name="Levasseur A."/>
            <person name="Lindquist E."/>
            <person name="Lipzen A."/>
            <person name="Logrieco A.F."/>
            <person name="MacCabe A."/>
            <person name="Maekelae M.R."/>
            <person name="Malavazi I."/>
            <person name="Melin P."/>
            <person name="Meyer V."/>
            <person name="Mielnichuk N."/>
            <person name="Miskei M."/>
            <person name="Molnar A.P."/>
            <person name="Mule G."/>
            <person name="Ngan C.Y."/>
            <person name="Orejas M."/>
            <person name="Orosz E."/>
            <person name="Ouedraogo J.P."/>
            <person name="Overkamp K.M."/>
            <person name="Park H.-S."/>
            <person name="Perrone G."/>
            <person name="Piumi F."/>
            <person name="Punt P.J."/>
            <person name="Ram A.F."/>
            <person name="Ramon A."/>
            <person name="Rauscher S."/>
            <person name="Record E."/>
            <person name="Riano-Pachon D.M."/>
            <person name="Robert V."/>
            <person name="Roehrig J."/>
            <person name="Ruller R."/>
            <person name="Salamov A."/>
            <person name="Salih N.S."/>
            <person name="Samson R.A."/>
            <person name="Sandor E."/>
            <person name="Sanguinetti M."/>
            <person name="Schuetze T."/>
            <person name="Sepcic K."/>
            <person name="Shelest E."/>
            <person name="Sherlock G."/>
            <person name="Sophianopoulou V."/>
            <person name="Squina F.M."/>
            <person name="Sun H."/>
            <person name="Susca A."/>
            <person name="Todd R.B."/>
            <person name="Tsang A."/>
            <person name="Unkles S.E."/>
            <person name="van de Wiele N."/>
            <person name="van Rossen-Uffink D."/>
            <person name="Oliveira J.V."/>
            <person name="Vesth T.C."/>
            <person name="Visser J."/>
            <person name="Yu J.-H."/>
            <person name="Zhou M."/>
            <person name="Andersen M.R."/>
            <person name="Archer D.B."/>
            <person name="Baker S.E."/>
            <person name="Benoit I."/>
            <person name="Brakhage A.A."/>
            <person name="Braus G.H."/>
            <person name="Fischer R."/>
            <person name="Frisvad J.C."/>
            <person name="Goldman G.H."/>
            <person name="Houbraken J."/>
            <person name="Oakley B."/>
            <person name="Pocsi I."/>
            <person name="Scazzocchio C."/>
            <person name="Seiboth B."/>
            <person name="vanKuyk P.A."/>
            <person name="Wortman J."/>
            <person name="Dyer P.S."/>
            <person name="Grigoriev I.V."/>
        </authorList>
    </citation>
    <scope>NUCLEOTIDE SEQUENCE [LARGE SCALE GENOMIC DNA]</scope>
    <source>
        <strain evidence="2">ITEM 5010</strain>
    </source>
</reference>
<proteinExistence type="predicted"/>